<evidence type="ECO:0000313" key="2">
    <source>
        <dbReference type="Proteomes" id="UP000198531"/>
    </source>
</evidence>
<sequence length="92" mass="10439">MPRGVVRLCTMPLYMDIHRGVDGSAEDVIEAHKKDVETQQKHGVKYLNYWFSDDEDAVFCLFEGPSKEAGEKVHKEAHGLTADEIFEVEQGE</sequence>
<accession>A0A1I6GQ93</accession>
<proteinExistence type="predicted"/>
<dbReference type="InterPro" id="IPR025336">
    <property type="entry name" value="SCO4226-like"/>
</dbReference>
<keyword evidence="2" id="KW-1185">Reference proteome</keyword>
<evidence type="ECO:0008006" key="3">
    <source>
        <dbReference type="Google" id="ProtNLM"/>
    </source>
</evidence>
<protein>
    <recommendedName>
        <fullName evidence="3">DUF4242 domain-containing protein</fullName>
    </recommendedName>
</protein>
<dbReference type="Gene3D" id="3.30.70.3090">
    <property type="entry name" value="ORF SCO4226, nickel-binding ferredoxin-like monomer"/>
    <property type="match status" value="1"/>
</dbReference>
<reference evidence="2" key="1">
    <citation type="submission" date="2016-10" db="EMBL/GenBank/DDBJ databases">
        <authorList>
            <person name="Varghese N."/>
            <person name="Submissions S."/>
        </authorList>
    </citation>
    <scope>NUCLEOTIDE SEQUENCE [LARGE SCALE GENOMIC DNA]</scope>
    <source>
        <strain evidence="2">CGMCC 1.7736</strain>
    </source>
</reference>
<dbReference type="EMBL" id="FOYT01000001">
    <property type="protein sequence ID" value="SFR44364.1"/>
    <property type="molecule type" value="Genomic_DNA"/>
</dbReference>
<dbReference type="InterPro" id="IPR042557">
    <property type="entry name" value="SCO4226"/>
</dbReference>
<gene>
    <name evidence="1" type="ORF">SAMN04487947_1508</name>
</gene>
<dbReference type="STRING" id="553469.SAMN04487947_1508"/>
<dbReference type="AlphaFoldDB" id="A0A1I6GQ93"/>
<dbReference type="Pfam" id="PF14026">
    <property type="entry name" value="SCO4226-like"/>
    <property type="match status" value="1"/>
</dbReference>
<name>A0A1I6GQ93_9EURY</name>
<evidence type="ECO:0000313" key="1">
    <source>
        <dbReference type="EMBL" id="SFR44364.1"/>
    </source>
</evidence>
<dbReference type="Proteomes" id="UP000198531">
    <property type="component" value="Unassembled WGS sequence"/>
</dbReference>
<organism evidence="1 2">
    <name type="scientific">Halogeometricum rufum</name>
    <dbReference type="NCBI Taxonomy" id="553469"/>
    <lineage>
        <taxon>Archaea</taxon>
        <taxon>Methanobacteriati</taxon>
        <taxon>Methanobacteriota</taxon>
        <taxon>Stenosarchaea group</taxon>
        <taxon>Halobacteria</taxon>
        <taxon>Halobacteriales</taxon>
        <taxon>Haloferacaceae</taxon>
        <taxon>Halogeometricum</taxon>
    </lineage>
</organism>